<keyword evidence="2" id="KW-0238">DNA-binding</keyword>
<gene>
    <name evidence="8" type="ORF">CVT25_000241</name>
</gene>
<accession>A0A409XW65</accession>
<dbReference type="Proteomes" id="UP000283269">
    <property type="component" value="Unassembled WGS sequence"/>
</dbReference>
<evidence type="ECO:0000256" key="2">
    <source>
        <dbReference type="ARBA" id="ARBA00023125"/>
    </source>
</evidence>
<dbReference type="Pfam" id="PF09734">
    <property type="entry name" value="Tau95"/>
    <property type="match status" value="1"/>
</dbReference>
<comment type="subcellular location">
    <subcellularLocation>
        <location evidence="1">Nucleus</location>
    </subcellularLocation>
</comment>
<evidence type="ECO:0000256" key="4">
    <source>
        <dbReference type="ARBA" id="ARBA00023242"/>
    </source>
</evidence>
<dbReference type="AlphaFoldDB" id="A0A409XW65"/>
<sequence length="640" mass="71844">MLQARIPSLASTLPLLLKRSTQTGHRVLARSHNLRCLSTSSSLRASEAPKPDSNEALASAFTRTAAYQKISQSPDAIAAIKSFAEVLHKSGISDFPPSVFTLPGQPLPQVSFYSIEYPGYIGPHSTPTAIRNVGGQVRIDHAFKRTAQKSDALLELSLRPENPFAHPIPGDIVPANNLLLKVRRRKRKQSAASPLHSANGLVGEYTAEVVGIVSKTVRFRSMVDYQYFPEPNDPVSSLRMAMSEMDVNYLSSYAIPPENHEGVASSSSSRPEVDVDMNMNLDPQLLDISEMAEGQQKNNYNSPASTQSGLRLFPPPLFSRQTIPQGYNFKANTASMVSTTVDEETGEEKKRMINRMRWKGYGPASIMFSEDKVPKSPPKAVEEGRDQINENILKKLEALFVERPVWTRMSLFNQFSAAESRDILNSKILLPLCCYVFQDGPWRDTLVRFSYDPRKDPSSRFYQRLYFRNANHPISRPSVTTRRHERMTSSEQFRAQDTDTERRNSHIFDGQTLTKETAAFQLCDIVDPMLKEMIEDPDALRDTCDERDGWYTTHAFEQIKTVLRHKFFSLLEGHPATDNECRALLVASDGSLKASMANRSSKLRVGKHNMAKGALRPEDAAAMRLRATLDRSMKSLQGQR</sequence>
<dbReference type="GO" id="GO:0000127">
    <property type="term" value="C:transcription factor TFIIIC complex"/>
    <property type="evidence" value="ECO:0007669"/>
    <property type="project" value="InterPro"/>
</dbReference>
<protein>
    <recommendedName>
        <fullName evidence="10">Transcription factor IIIC subunit 5 HTH domain-containing protein</fullName>
    </recommendedName>
</protein>
<dbReference type="FunCoup" id="A0A409XW65">
    <property type="interactions" value="365"/>
</dbReference>
<dbReference type="InterPro" id="IPR040454">
    <property type="entry name" value="TF_IIIC_Tfc1/Sfc1"/>
</dbReference>
<keyword evidence="4" id="KW-0539">Nucleus</keyword>
<dbReference type="GO" id="GO:0005634">
    <property type="term" value="C:nucleus"/>
    <property type="evidence" value="ECO:0007669"/>
    <property type="project" value="UniProtKB-SubCell"/>
</dbReference>
<dbReference type="OrthoDB" id="5598268at2759"/>
<dbReference type="InterPro" id="IPR019136">
    <property type="entry name" value="TF_IIIC_su-5_HTH"/>
</dbReference>
<keyword evidence="9" id="KW-1185">Reference proteome</keyword>
<evidence type="ECO:0000313" key="9">
    <source>
        <dbReference type="Proteomes" id="UP000283269"/>
    </source>
</evidence>
<evidence type="ECO:0000256" key="1">
    <source>
        <dbReference type="ARBA" id="ARBA00004123"/>
    </source>
</evidence>
<dbReference type="PANTHER" id="PTHR13230">
    <property type="entry name" value="GENERAL TRANSCRIPTION FACTOR IIIC, POLYPEPTIDE 5"/>
    <property type="match status" value="1"/>
</dbReference>
<dbReference type="InParanoid" id="A0A409XW65"/>
<evidence type="ECO:0000259" key="6">
    <source>
        <dbReference type="Pfam" id="PF09734"/>
    </source>
</evidence>
<organism evidence="8 9">
    <name type="scientific">Psilocybe cyanescens</name>
    <dbReference type="NCBI Taxonomy" id="93625"/>
    <lineage>
        <taxon>Eukaryota</taxon>
        <taxon>Fungi</taxon>
        <taxon>Dikarya</taxon>
        <taxon>Basidiomycota</taxon>
        <taxon>Agaricomycotina</taxon>
        <taxon>Agaricomycetes</taxon>
        <taxon>Agaricomycetidae</taxon>
        <taxon>Agaricales</taxon>
        <taxon>Agaricineae</taxon>
        <taxon>Strophariaceae</taxon>
        <taxon>Psilocybe</taxon>
    </lineage>
</organism>
<evidence type="ECO:0000256" key="3">
    <source>
        <dbReference type="ARBA" id="ARBA00023163"/>
    </source>
</evidence>
<dbReference type="GO" id="GO:0001002">
    <property type="term" value="F:RNA polymerase III type 1 promoter sequence-specific DNA binding"/>
    <property type="evidence" value="ECO:0007669"/>
    <property type="project" value="TreeGrafter"/>
</dbReference>
<dbReference type="STRING" id="93625.A0A409XW65"/>
<dbReference type="InterPro" id="IPR041499">
    <property type="entry name" value="Tfc1/Sfc1_N"/>
</dbReference>
<comment type="caution">
    <text evidence="8">The sequence shown here is derived from an EMBL/GenBank/DDBJ whole genome shotgun (WGS) entry which is preliminary data.</text>
</comment>
<feature type="domain" description="Transcription factor IIIC subunit 5 HTH" evidence="6">
    <location>
        <begin position="312"/>
        <end position="468"/>
    </location>
</feature>
<name>A0A409XW65_PSICY</name>
<keyword evidence="3" id="KW-0804">Transcription</keyword>
<dbReference type="InterPro" id="IPR042536">
    <property type="entry name" value="TFIIIC_tauA_Sfc1"/>
</dbReference>
<reference evidence="8 9" key="1">
    <citation type="journal article" date="2018" name="Evol. Lett.">
        <title>Horizontal gene cluster transfer increased hallucinogenic mushroom diversity.</title>
        <authorList>
            <person name="Reynolds H.T."/>
            <person name="Vijayakumar V."/>
            <person name="Gluck-Thaler E."/>
            <person name="Korotkin H.B."/>
            <person name="Matheny P.B."/>
            <person name="Slot J.C."/>
        </authorList>
    </citation>
    <scope>NUCLEOTIDE SEQUENCE [LARGE SCALE GENOMIC DNA]</scope>
    <source>
        <strain evidence="8 9">2631</strain>
    </source>
</reference>
<dbReference type="GO" id="GO:0006384">
    <property type="term" value="P:transcription initiation at RNA polymerase III promoter"/>
    <property type="evidence" value="ECO:0007669"/>
    <property type="project" value="InterPro"/>
</dbReference>
<evidence type="ECO:0008006" key="10">
    <source>
        <dbReference type="Google" id="ProtNLM"/>
    </source>
</evidence>
<proteinExistence type="predicted"/>
<evidence type="ECO:0000256" key="5">
    <source>
        <dbReference type="SAM" id="MobiDB-lite"/>
    </source>
</evidence>
<feature type="region of interest" description="Disordered" evidence="5">
    <location>
        <begin position="478"/>
        <end position="501"/>
    </location>
</feature>
<dbReference type="Pfam" id="PF17682">
    <property type="entry name" value="Tau95_N"/>
    <property type="match status" value="1"/>
</dbReference>
<feature type="domain" description="Transcription factor IIIC subunit Tfc1/Sfc1 triple barrel" evidence="7">
    <location>
        <begin position="113"/>
        <end position="227"/>
    </location>
</feature>
<evidence type="ECO:0000313" key="8">
    <source>
        <dbReference type="EMBL" id="PPQ95004.1"/>
    </source>
</evidence>
<dbReference type="Gene3D" id="3.30.200.160">
    <property type="entry name" value="TFIIIC, subcomplex tauA, subunit Sfc1, barrel domain"/>
    <property type="match status" value="1"/>
</dbReference>
<dbReference type="PANTHER" id="PTHR13230:SF5">
    <property type="entry name" value="GENERAL TRANSCRIPTION FACTOR 3C POLYPEPTIDE 5"/>
    <property type="match status" value="1"/>
</dbReference>
<evidence type="ECO:0000259" key="7">
    <source>
        <dbReference type="Pfam" id="PF17682"/>
    </source>
</evidence>
<dbReference type="GO" id="GO:0001003">
    <property type="term" value="F:RNA polymerase III type 2 promoter sequence-specific DNA binding"/>
    <property type="evidence" value="ECO:0007669"/>
    <property type="project" value="TreeGrafter"/>
</dbReference>
<dbReference type="EMBL" id="NHYD01000156">
    <property type="protein sequence ID" value="PPQ95004.1"/>
    <property type="molecule type" value="Genomic_DNA"/>
</dbReference>